<gene>
    <name evidence="2" type="ORF">HRJ53_19605</name>
</gene>
<feature type="transmembrane region" description="Helical" evidence="1">
    <location>
        <begin position="156"/>
        <end position="180"/>
    </location>
</feature>
<dbReference type="Proteomes" id="UP000567293">
    <property type="component" value="Unassembled WGS sequence"/>
</dbReference>
<comment type="caution">
    <text evidence="2">The sequence shown here is derived from an EMBL/GenBank/DDBJ whole genome shotgun (WGS) entry which is preliminary data.</text>
</comment>
<feature type="transmembrane region" description="Helical" evidence="1">
    <location>
        <begin position="122"/>
        <end position="144"/>
    </location>
</feature>
<feature type="transmembrane region" description="Helical" evidence="1">
    <location>
        <begin position="200"/>
        <end position="228"/>
    </location>
</feature>
<keyword evidence="1" id="KW-0812">Transmembrane</keyword>
<reference evidence="2" key="1">
    <citation type="submission" date="2020-06" db="EMBL/GenBank/DDBJ databases">
        <title>Legume-microbial interactions unlock mineral nutrients during tropical forest succession.</title>
        <authorList>
            <person name="Epihov D.Z."/>
        </authorList>
    </citation>
    <scope>NUCLEOTIDE SEQUENCE [LARGE SCALE GENOMIC DNA]</scope>
    <source>
        <strain evidence="2">Pan2503</strain>
    </source>
</reference>
<name>A0A7V8SYQ0_9BACT</name>
<evidence type="ECO:0000313" key="3">
    <source>
        <dbReference type="Proteomes" id="UP000567293"/>
    </source>
</evidence>
<protein>
    <submittedName>
        <fullName evidence="2">Uncharacterized protein</fullName>
    </submittedName>
</protein>
<sequence length="239" mass="27159">LDWEGLVRRRLAGLRLDAAEKEEVHRELAAHLEESYDRFRGEGLSEKDAFRDTMSQVKDWRYLREEIRFSRTKEKPVTLRTKRLWLPSLVTLLVSMVMLPILESLGLKAQFLFLKGPHDRTYVFTVYTVWLMMLPFVGALGAYLSRRAGGTHSAVIISGIFPALAFFIALLFVLPFMGFLEHGLEANARSVFETLTNEPFGRLGVVTGWVLAPGACLFIGVLVCLFILRQLTPRDIASR</sequence>
<organism evidence="2 3">
    <name type="scientific">Candidatus Acidiferrum panamense</name>
    <dbReference type="NCBI Taxonomy" id="2741543"/>
    <lineage>
        <taxon>Bacteria</taxon>
        <taxon>Pseudomonadati</taxon>
        <taxon>Acidobacteriota</taxon>
        <taxon>Terriglobia</taxon>
        <taxon>Candidatus Acidiferrales</taxon>
        <taxon>Candidatus Acidiferrum</taxon>
    </lineage>
</organism>
<dbReference type="EMBL" id="JACDQQ010001877">
    <property type="protein sequence ID" value="MBA0087196.1"/>
    <property type="molecule type" value="Genomic_DNA"/>
</dbReference>
<keyword evidence="1" id="KW-0472">Membrane</keyword>
<dbReference type="AlphaFoldDB" id="A0A7V8SYQ0"/>
<keyword evidence="3" id="KW-1185">Reference proteome</keyword>
<evidence type="ECO:0000313" key="2">
    <source>
        <dbReference type="EMBL" id="MBA0087196.1"/>
    </source>
</evidence>
<feature type="transmembrane region" description="Helical" evidence="1">
    <location>
        <begin position="84"/>
        <end position="102"/>
    </location>
</feature>
<evidence type="ECO:0000256" key="1">
    <source>
        <dbReference type="SAM" id="Phobius"/>
    </source>
</evidence>
<feature type="non-terminal residue" evidence="2">
    <location>
        <position position="1"/>
    </location>
</feature>
<proteinExistence type="predicted"/>
<accession>A0A7V8SYQ0</accession>
<keyword evidence="1" id="KW-1133">Transmembrane helix</keyword>